<keyword evidence="3" id="KW-1185">Reference proteome</keyword>
<dbReference type="CDD" id="cd07247">
    <property type="entry name" value="SgaA_N_like"/>
    <property type="match status" value="2"/>
</dbReference>
<feature type="domain" description="VOC" evidence="1">
    <location>
        <begin position="10"/>
        <end position="125"/>
    </location>
</feature>
<proteinExistence type="predicted"/>
<dbReference type="SUPFAM" id="SSF54593">
    <property type="entry name" value="Glyoxalase/Bleomycin resistance protein/Dihydroxybiphenyl dioxygenase"/>
    <property type="match status" value="2"/>
</dbReference>
<dbReference type="Proteomes" id="UP000309215">
    <property type="component" value="Unassembled WGS sequence"/>
</dbReference>
<dbReference type="Pfam" id="PF18029">
    <property type="entry name" value="Glyoxalase_6"/>
    <property type="match status" value="2"/>
</dbReference>
<organism evidence="2 3">
    <name type="scientific">Polyangium fumosum</name>
    <dbReference type="NCBI Taxonomy" id="889272"/>
    <lineage>
        <taxon>Bacteria</taxon>
        <taxon>Pseudomonadati</taxon>
        <taxon>Myxococcota</taxon>
        <taxon>Polyangia</taxon>
        <taxon>Polyangiales</taxon>
        <taxon>Polyangiaceae</taxon>
        <taxon>Polyangium</taxon>
    </lineage>
</organism>
<sequence length="266" mass="28177">MTTGTRKTHDFCWINLMTPEAERARAFFGALFGWTYGEMPGVPGSQLILVGGRTAGALMDLSAPNMPPDIPAHIGVMVKVESVDAAVAKVASLGGSAEPAFDVLDNGRMAMCTDPNGAVFSVWQPKKQDGMDVDSHAPGAPSWYETLTSDLGRATSFYAALFGWKLEDQCPVPGMTYTLFKLDKVPVGGAMQLMPEHMGDVPPHWGTSFAVTNADATARLAVELGGSLCIPVSELAGVGRFALLKSPQGVSFHIVEWASFPDVAAS</sequence>
<evidence type="ECO:0000259" key="1">
    <source>
        <dbReference type="PROSITE" id="PS51819"/>
    </source>
</evidence>
<dbReference type="Gene3D" id="3.10.180.10">
    <property type="entry name" value="2,3-Dihydroxybiphenyl 1,2-Dioxygenase, domain 1"/>
    <property type="match status" value="2"/>
</dbReference>
<dbReference type="PROSITE" id="PS51819">
    <property type="entry name" value="VOC"/>
    <property type="match status" value="2"/>
</dbReference>
<comment type="caution">
    <text evidence="2">The sequence shown here is derived from an EMBL/GenBank/DDBJ whole genome shotgun (WGS) entry which is preliminary data.</text>
</comment>
<dbReference type="InterPro" id="IPR052164">
    <property type="entry name" value="Anthracycline_SecMetBiosynth"/>
</dbReference>
<gene>
    <name evidence="2" type="ORF">E8A74_12050</name>
</gene>
<dbReference type="InterPro" id="IPR041581">
    <property type="entry name" value="Glyoxalase_6"/>
</dbReference>
<accession>A0A4V5PPW8</accession>
<evidence type="ECO:0000313" key="3">
    <source>
        <dbReference type="Proteomes" id="UP000309215"/>
    </source>
</evidence>
<reference evidence="2 3" key="1">
    <citation type="submission" date="2019-04" db="EMBL/GenBank/DDBJ databases">
        <authorList>
            <person name="Li Y."/>
            <person name="Wang J."/>
        </authorList>
    </citation>
    <scope>NUCLEOTIDE SEQUENCE [LARGE SCALE GENOMIC DNA]</scope>
    <source>
        <strain evidence="2 3">DSM 14668</strain>
    </source>
</reference>
<protein>
    <submittedName>
        <fullName evidence="2">VOC family protein</fullName>
    </submittedName>
</protein>
<dbReference type="PANTHER" id="PTHR33993:SF14">
    <property type="entry name" value="GB|AAF24581.1"/>
    <property type="match status" value="1"/>
</dbReference>
<feature type="domain" description="VOC" evidence="1">
    <location>
        <begin position="140"/>
        <end position="257"/>
    </location>
</feature>
<dbReference type="OrthoDB" id="9792323at2"/>
<dbReference type="PANTHER" id="PTHR33993">
    <property type="entry name" value="GLYOXALASE-RELATED"/>
    <property type="match status" value="1"/>
</dbReference>
<dbReference type="EMBL" id="SSMQ01000010">
    <property type="protein sequence ID" value="TKD09451.1"/>
    <property type="molecule type" value="Genomic_DNA"/>
</dbReference>
<dbReference type="RefSeq" id="WP_136929124.1">
    <property type="nucleotide sequence ID" value="NZ_SSMQ01000010.1"/>
</dbReference>
<dbReference type="AlphaFoldDB" id="A0A4V5PPW8"/>
<evidence type="ECO:0000313" key="2">
    <source>
        <dbReference type="EMBL" id="TKD09451.1"/>
    </source>
</evidence>
<dbReference type="InterPro" id="IPR037523">
    <property type="entry name" value="VOC_core"/>
</dbReference>
<dbReference type="InterPro" id="IPR029068">
    <property type="entry name" value="Glyas_Bleomycin-R_OHBP_Dase"/>
</dbReference>
<name>A0A4V5PPW8_9BACT</name>